<sequence length="81" mass="9357">MIERPLNVILVVMEREVPVLEPDNLYPGTVNTRWVKPRIVHTDQPLRGEFRSVDYLREPLVGSKSISDDAQAVEINWSTRN</sequence>
<name>M0JG59_9EURY</name>
<evidence type="ECO:0000313" key="2">
    <source>
        <dbReference type="Proteomes" id="UP000011553"/>
    </source>
</evidence>
<accession>M0JG59</accession>
<dbReference type="AlphaFoldDB" id="M0JG59"/>
<evidence type="ECO:0000313" key="1">
    <source>
        <dbReference type="EMBL" id="EMA07971.1"/>
    </source>
</evidence>
<organism evidence="1 2">
    <name type="scientific">Haloferax denitrificans ATCC 35960</name>
    <dbReference type="NCBI Taxonomy" id="662478"/>
    <lineage>
        <taxon>Archaea</taxon>
        <taxon>Methanobacteriati</taxon>
        <taxon>Methanobacteriota</taxon>
        <taxon>Stenosarchaea group</taxon>
        <taxon>Halobacteria</taxon>
        <taxon>Halobacteriales</taxon>
        <taxon>Haloferacaceae</taxon>
        <taxon>Haloferax</taxon>
    </lineage>
</organism>
<comment type="caution">
    <text evidence="1">The sequence shown here is derived from an EMBL/GenBank/DDBJ whole genome shotgun (WGS) entry which is preliminary data.</text>
</comment>
<reference evidence="1 2" key="1">
    <citation type="journal article" date="2014" name="PLoS Genet.">
        <title>Phylogenetically driven sequencing of extremely halophilic archaea reveals strategies for static and dynamic osmo-response.</title>
        <authorList>
            <person name="Becker E.A."/>
            <person name="Seitzer P.M."/>
            <person name="Tritt A."/>
            <person name="Larsen D."/>
            <person name="Krusor M."/>
            <person name="Yao A.I."/>
            <person name="Wu D."/>
            <person name="Madern D."/>
            <person name="Eisen J.A."/>
            <person name="Darling A.E."/>
            <person name="Facciotti M.T."/>
        </authorList>
    </citation>
    <scope>NUCLEOTIDE SEQUENCE [LARGE SCALE GENOMIC DNA]</scope>
    <source>
        <strain evidence="1 2">ATCC 35960</strain>
    </source>
</reference>
<protein>
    <submittedName>
        <fullName evidence="1">Uncharacterized protein</fullName>
    </submittedName>
</protein>
<dbReference type="EMBL" id="AOLP01000002">
    <property type="protein sequence ID" value="EMA07971.1"/>
    <property type="molecule type" value="Genomic_DNA"/>
</dbReference>
<keyword evidence="2" id="KW-1185">Reference proteome</keyword>
<dbReference type="Proteomes" id="UP000011553">
    <property type="component" value="Unassembled WGS sequence"/>
</dbReference>
<proteinExistence type="predicted"/>
<gene>
    <name evidence="1" type="ORF">C438_02582</name>
</gene>